<keyword evidence="7 8" id="KW-0472">Membrane</keyword>
<keyword evidence="5 8" id="KW-0812">Transmembrane</keyword>
<dbReference type="RefSeq" id="WP_143911110.1">
    <property type="nucleotide sequence ID" value="NZ_VLNT01000001.1"/>
</dbReference>
<comment type="similarity">
    <text evidence="2 8">Belongs to the 4-toluene sulfonate uptake permease (TSUP) (TC 2.A.102) family.</text>
</comment>
<evidence type="ECO:0000256" key="8">
    <source>
        <dbReference type="RuleBase" id="RU363041"/>
    </source>
</evidence>
<dbReference type="GO" id="GO:0005886">
    <property type="term" value="C:plasma membrane"/>
    <property type="evidence" value="ECO:0007669"/>
    <property type="project" value="UniProtKB-SubCell"/>
</dbReference>
<keyword evidence="3" id="KW-0813">Transport</keyword>
<evidence type="ECO:0000256" key="2">
    <source>
        <dbReference type="ARBA" id="ARBA00009142"/>
    </source>
</evidence>
<keyword evidence="4 8" id="KW-1003">Cell membrane</keyword>
<comment type="subcellular location">
    <subcellularLocation>
        <location evidence="1 8">Cell membrane</location>
        <topology evidence="1 8">Multi-pass membrane protein</topology>
    </subcellularLocation>
</comment>
<evidence type="ECO:0000313" key="10">
    <source>
        <dbReference type="Proteomes" id="UP000316988"/>
    </source>
</evidence>
<proteinExistence type="inferred from homology"/>
<organism evidence="9 10">
    <name type="scientific">Aeromicrobium piscarium</name>
    <dbReference type="NCBI Taxonomy" id="2590901"/>
    <lineage>
        <taxon>Bacteria</taxon>
        <taxon>Bacillati</taxon>
        <taxon>Actinomycetota</taxon>
        <taxon>Actinomycetes</taxon>
        <taxon>Propionibacteriales</taxon>
        <taxon>Nocardioidaceae</taxon>
        <taxon>Aeromicrobium</taxon>
    </lineage>
</organism>
<evidence type="ECO:0000256" key="4">
    <source>
        <dbReference type="ARBA" id="ARBA00022475"/>
    </source>
</evidence>
<feature type="transmembrane region" description="Helical" evidence="8">
    <location>
        <begin position="162"/>
        <end position="181"/>
    </location>
</feature>
<keyword evidence="10" id="KW-1185">Reference proteome</keyword>
<evidence type="ECO:0000256" key="1">
    <source>
        <dbReference type="ARBA" id="ARBA00004651"/>
    </source>
</evidence>
<protein>
    <recommendedName>
        <fullName evidence="8">Probable membrane transporter protein</fullName>
    </recommendedName>
</protein>
<name>A0A554SP80_9ACTN</name>
<feature type="transmembrane region" description="Helical" evidence="8">
    <location>
        <begin position="95"/>
        <end position="115"/>
    </location>
</feature>
<feature type="transmembrane region" description="Helical" evidence="8">
    <location>
        <begin position="71"/>
        <end position="89"/>
    </location>
</feature>
<gene>
    <name evidence="9" type="ORF">FNM00_00770</name>
</gene>
<dbReference type="PANTHER" id="PTHR30269">
    <property type="entry name" value="TRANSMEMBRANE PROTEIN YFCA"/>
    <property type="match status" value="1"/>
</dbReference>
<evidence type="ECO:0000256" key="5">
    <source>
        <dbReference type="ARBA" id="ARBA00022692"/>
    </source>
</evidence>
<dbReference type="Pfam" id="PF01925">
    <property type="entry name" value="TauE"/>
    <property type="match status" value="1"/>
</dbReference>
<feature type="transmembrane region" description="Helical" evidence="8">
    <location>
        <begin position="34"/>
        <end position="59"/>
    </location>
</feature>
<comment type="caution">
    <text evidence="9">The sequence shown here is derived from an EMBL/GenBank/DDBJ whole genome shotgun (WGS) entry which is preliminary data.</text>
</comment>
<dbReference type="InterPro" id="IPR052017">
    <property type="entry name" value="TSUP"/>
</dbReference>
<dbReference type="OrthoDB" id="3872971at2"/>
<dbReference type="Proteomes" id="UP000316988">
    <property type="component" value="Unassembled WGS sequence"/>
</dbReference>
<keyword evidence="6 8" id="KW-1133">Transmembrane helix</keyword>
<evidence type="ECO:0000313" key="9">
    <source>
        <dbReference type="EMBL" id="TSD68162.1"/>
    </source>
</evidence>
<evidence type="ECO:0000256" key="6">
    <source>
        <dbReference type="ARBA" id="ARBA00022989"/>
    </source>
</evidence>
<evidence type="ECO:0000256" key="7">
    <source>
        <dbReference type="ARBA" id="ARBA00023136"/>
    </source>
</evidence>
<feature type="transmembrane region" description="Helical" evidence="8">
    <location>
        <begin position="224"/>
        <end position="245"/>
    </location>
</feature>
<dbReference type="EMBL" id="VLNT01000001">
    <property type="protein sequence ID" value="TSD68162.1"/>
    <property type="molecule type" value="Genomic_DNA"/>
</dbReference>
<feature type="transmembrane region" description="Helical" evidence="8">
    <location>
        <begin position="193"/>
        <end position="212"/>
    </location>
</feature>
<reference evidence="9 10" key="1">
    <citation type="submission" date="2019-07" db="EMBL/GenBank/DDBJ databases">
        <authorList>
            <person name="Zhao L.H."/>
        </authorList>
    </citation>
    <scope>NUCLEOTIDE SEQUENCE [LARGE SCALE GENOMIC DNA]</scope>
    <source>
        <strain evidence="9 10">Co35</strain>
    </source>
</reference>
<dbReference type="InterPro" id="IPR002781">
    <property type="entry name" value="TM_pro_TauE-like"/>
</dbReference>
<sequence length="247" mass="25737">MSVGLIAVLVAVFAGAIAQRIAGLGFALLVAPFLVMLLGAHEGVIVVLVCGLVSSTIIMARVWAEVEWSSLWWLAVPAAVATIPAAFVARWLPPAPLSIVVSLLVLVALLVSLLLQRTTLAIRGRLPMGLAGVMSGATNALAGVGGPAVSAYAVMSRWPQRAFAATLQPYFVLTNIVALTVKFAVDPAQSPSFGVTIWLAIVALIVAGVVVGDRCQRYVRDHHARMALIVMSFIGAVAALAKGLVDL</sequence>
<evidence type="ECO:0000256" key="3">
    <source>
        <dbReference type="ARBA" id="ARBA00022448"/>
    </source>
</evidence>
<dbReference type="AlphaFoldDB" id="A0A554SP80"/>
<dbReference type="PANTHER" id="PTHR30269:SF37">
    <property type="entry name" value="MEMBRANE TRANSPORTER PROTEIN"/>
    <property type="match status" value="1"/>
</dbReference>
<accession>A0A554SP80</accession>